<dbReference type="InterPro" id="IPR036186">
    <property type="entry name" value="Serpin_sf"/>
</dbReference>
<protein>
    <recommendedName>
        <fullName evidence="2">Serpin domain-containing protein</fullName>
    </recommendedName>
</protein>
<organism evidence="1">
    <name type="scientific">Pricia antarctica</name>
    <dbReference type="NCBI Taxonomy" id="641691"/>
    <lineage>
        <taxon>Bacteria</taxon>
        <taxon>Pseudomonadati</taxon>
        <taxon>Bacteroidota</taxon>
        <taxon>Flavobacteriia</taxon>
        <taxon>Flavobacteriales</taxon>
        <taxon>Flavobacteriaceae</taxon>
        <taxon>Pricia</taxon>
    </lineage>
</organism>
<proteinExistence type="predicted"/>
<name>A0A831QS55_9FLAO</name>
<dbReference type="InterPro" id="IPR042178">
    <property type="entry name" value="Serpin_sf_1"/>
</dbReference>
<dbReference type="Proteomes" id="UP000886191">
    <property type="component" value="Unassembled WGS sequence"/>
</dbReference>
<accession>A0A831QS55</accession>
<sequence length="39" mass="4402">MVYTNNSLALDFFREIPKTETSEEYMLSPLSLTSALGMT</sequence>
<evidence type="ECO:0008006" key="2">
    <source>
        <dbReference type="Google" id="ProtNLM"/>
    </source>
</evidence>
<evidence type="ECO:0000313" key="1">
    <source>
        <dbReference type="EMBL" id="HEA22315.1"/>
    </source>
</evidence>
<comment type="caution">
    <text evidence="1">The sequence shown here is derived from an EMBL/GenBank/DDBJ whole genome shotgun (WGS) entry which is preliminary data.</text>
</comment>
<gene>
    <name evidence="1" type="ORF">ENH87_15535</name>
</gene>
<dbReference type="AlphaFoldDB" id="A0A831QS55"/>
<dbReference type="EMBL" id="DRGL01000055">
    <property type="protein sequence ID" value="HEA22315.1"/>
    <property type="molecule type" value="Genomic_DNA"/>
</dbReference>
<dbReference type="SUPFAM" id="SSF56574">
    <property type="entry name" value="Serpins"/>
    <property type="match status" value="1"/>
</dbReference>
<dbReference type="Gene3D" id="3.30.497.10">
    <property type="entry name" value="Antithrombin, subunit I, domain 2"/>
    <property type="match status" value="1"/>
</dbReference>
<reference evidence="1" key="1">
    <citation type="journal article" date="2020" name="mSystems">
        <title>Genome- and Community-Level Interaction Insights into Carbon Utilization and Element Cycling Functions of Hydrothermarchaeota in Hydrothermal Sediment.</title>
        <authorList>
            <person name="Zhou Z."/>
            <person name="Liu Y."/>
            <person name="Xu W."/>
            <person name="Pan J."/>
            <person name="Luo Z.H."/>
            <person name="Li M."/>
        </authorList>
    </citation>
    <scope>NUCLEOTIDE SEQUENCE [LARGE SCALE GENOMIC DNA]</scope>
    <source>
        <strain evidence="1">HyVt-345</strain>
    </source>
</reference>